<protein>
    <recommendedName>
        <fullName evidence="3">DUF222 domain-containing protein</fullName>
    </recommendedName>
</protein>
<sequence length="251" mass="28327">MAALPFVLMSIPACEERRARKARRAQRVVRRRPENTPAELRRYAEEVAVAARRATVMAERRRAAWAGVSRTQEATWRAYDEAVEAAQRATQAEAFTVPDTPSTPDERTARRRHLERTATLALRRGDLTAAEYGDILAHRNGWDPYAHPFEQDTKFCVLRRERLRRACATLSSVERSAWQAAEVAMAAQRSLSEEAAEAALRVRQAEIRERAKAQRSWRLPQKAARPAVAWSAETVVIPAIDTVPIPRPALT</sequence>
<proteinExistence type="predicted"/>
<name>A0ABQ5R4K5_9ACTN</name>
<evidence type="ECO:0000313" key="2">
    <source>
        <dbReference type="Proteomes" id="UP001144280"/>
    </source>
</evidence>
<accession>A0ABQ5R4K5</accession>
<comment type="caution">
    <text evidence="1">The sequence shown here is derived from an EMBL/GenBank/DDBJ whole genome shotgun (WGS) entry which is preliminary data.</text>
</comment>
<organism evidence="1 2">
    <name type="scientific">Phytohabitans aurantiacus</name>
    <dbReference type="NCBI Taxonomy" id="3016789"/>
    <lineage>
        <taxon>Bacteria</taxon>
        <taxon>Bacillati</taxon>
        <taxon>Actinomycetota</taxon>
        <taxon>Actinomycetes</taxon>
        <taxon>Micromonosporales</taxon>
        <taxon>Micromonosporaceae</taxon>
    </lineage>
</organism>
<reference evidence="1" key="1">
    <citation type="submission" date="2022-12" db="EMBL/GenBank/DDBJ databases">
        <title>New Phytohabitans aurantiacus sp. RD004123 nov., an actinomycete isolated from soil.</title>
        <authorList>
            <person name="Triningsih D.W."/>
            <person name="Harunari E."/>
            <person name="Igarashi Y."/>
        </authorList>
    </citation>
    <scope>NUCLEOTIDE SEQUENCE</scope>
    <source>
        <strain evidence="1">RD004123</strain>
    </source>
</reference>
<keyword evidence="2" id="KW-1185">Reference proteome</keyword>
<gene>
    <name evidence="1" type="ORF">Pa4123_64190</name>
</gene>
<dbReference type="EMBL" id="BSDI01000040">
    <property type="protein sequence ID" value="GLI01143.1"/>
    <property type="molecule type" value="Genomic_DNA"/>
</dbReference>
<evidence type="ECO:0008006" key="3">
    <source>
        <dbReference type="Google" id="ProtNLM"/>
    </source>
</evidence>
<evidence type="ECO:0000313" key="1">
    <source>
        <dbReference type="EMBL" id="GLI01143.1"/>
    </source>
</evidence>
<dbReference type="Proteomes" id="UP001144280">
    <property type="component" value="Unassembled WGS sequence"/>
</dbReference>